<accession>A0AAD7Z977</accession>
<gene>
    <name evidence="1" type="ORF">L9F63_007324</name>
</gene>
<feature type="non-terminal residue" evidence="1">
    <location>
        <position position="50"/>
    </location>
</feature>
<name>A0AAD7Z977_DIPPU</name>
<sequence length="50" mass="5734">SLIYNNVVITYLISQYLGCLTSLSRISFSFSVLQTSHIRSSIFRSIYPLM</sequence>
<keyword evidence="2" id="KW-1185">Reference proteome</keyword>
<evidence type="ECO:0000313" key="2">
    <source>
        <dbReference type="Proteomes" id="UP001233999"/>
    </source>
</evidence>
<comment type="caution">
    <text evidence="1">The sequence shown here is derived from an EMBL/GenBank/DDBJ whole genome shotgun (WGS) entry which is preliminary data.</text>
</comment>
<reference evidence="1" key="2">
    <citation type="submission" date="2023-05" db="EMBL/GenBank/DDBJ databases">
        <authorList>
            <person name="Fouks B."/>
        </authorList>
    </citation>
    <scope>NUCLEOTIDE SEQUENCE</scope>
    <source>
        <strain evidence="1">Stay&amp;Tobe</strain>
        <tissue evidence="1">Testes</tissue>
    </source>
</reference>
<protein>
    <submittedName>
        <fullName evidence="1">Uncharacterized protein</fullName>
    </submittedName>
</protein>
<dbReference type="AlphaFoldDB" id="A0AAD7Z977"/>
<dbReference type="Proteomes" id="UP001233999">
    <property type="component" value="Unassembled WGS sequence"/>
</dbReference>
<evidence type="ECO:0000313" key="1">
    <source>
        <dbReference type="EMBL" id="KAJ9575783.1"/>
    </source>
</evidence>
<proteinExistence type="predicted"/>
<feature type="non-terminal residue" evidence="1">
    <location>
        <position position="1"/>
    </location>
</feature>
<organism evidence="1 2">
    <name type="scientific">Diploptera punctata</name>
    <name type="common">Pacific beetle cockroach</name>
    <dbReference type="NCBI Taxonomy" id="6984"/>
    <lineage>
        <taxon>Eukaryota</taxon>
        <taxon>Metazoa</taxon>
        <taxon>Ecdysozoa</taxon>
        <taxon>Arthropoda</taxon>
        <taxon>Hexapoda</taxon>
        <taxon>Insecta</taxon>
        <taxon>Pterygota</taxon>
        <taxon>Neoptera</taxon>
        <taxon>Polyneoptera</taxon>
        <taxon>Dictyoptera</taxon>
        <taxon>Blattodea</taxon>
        <taxon>Blaberoidea</taxon>
        <taxon>Blaberidae</taxon>
        <taxon>Diplopterinae</taxon>
        <taxon>Diploptera</taxon>
    </lineage>
</organism>
<dbReference type="EMBL" id="JASPKZ010009820">
    <property type="protein sequence ID" value="KAJ9575783.1"/>
    <property type="molecule type" value="Genomic_DNA"/>
</dbReference>
<reference evidence="1" key="1">
    <citation type="journal article" date="2023" name="IScience">
        <title>Live-bearing cockroach genome reveals convergent evolutionary mechanisms linked to viviparity in insects and beyond.</title>
        <authorList>
            <person name="Fouks B."/>
            <person name="Harrison M.C."/>
            <person name="Mikhailova A.A."/>
            <person name="Marchal E."/>
            <person name="English S."/>
            <person name="Carruthers M."/>
            <person name="Jennings E.C."/>
            <person name="Chiamaka E.L."/>
            <person name="Frigard R.A."/>
            <person name="Pippel M."/>
            <person name="Attardo G.M."/>
            <person name="Benoit J.B."/>
            <person name="Bornberg-Bauer E."/>
            <person name="Tobe S.S."/>
        </authorList>
    </citation>
    <scope>NUCLEOTIDE SEQUENCE</scope>
    <source>
        <strain evidence="1">Stay&amp;Tobe</strain>
    </source>
</reference>